<reference evidence="2 3" key="1">
    <citation type="submission" date="2019-01" db="EMBL/GenBank/DDBJ databases">
        <title>Complete genome sequence of Cohnella hallensis HS21 isolated from Korean fir (Abies koreana) rhizospheric soil.</title>
        <authorList>
            <person name="Jiang L."/>
            <person name="Kang S.W."/>
            <person name="Kim S."/>
            <person name="Jung J."/>
            <person name="Kim C.Y."/>
            <person name="Kim D.H."/>
            <person name="Kim S.W."/>
            <person name="Lee J."/>
        </authorList>
    </citation>
    <scope>NUCLEOTIDE SEQUENCE [LARGE SCALE GENOMIC DNA]</scope>
    <source>
        <strain evidence="2 3">HS21</strain>
    </source>
</reference>
<dbReference type="AlphaFoldDB" id="A0A3T1D3T7"/>
<organism evidence="2 3">
    <name type="scientific">Cohnella abietis</name>
    <dbReference type="NCBI Taxonomy" id="2507935"/>
    <lineage>
        <taxon>Bacteria</taxon>
        <taxon>Bacillati</taxon>
        <taxon>Bacillota</taxon>
        <taxon>Bacilli</taxon>
        <taxon>Bacillales</taxon>
        <taxon>Paenibacillaceae</taxon>
        <taxon>Cohnella</taxon>
    </lineage>
</organism>
<dbReference type="EMBL" id="AP019400">
    <property type="protein sequence ID" value="BBI32698.1"/>
    <property type="molecule type" value="Genomic_DNA"/>
</dbReference>
<dbReference type="GO" id="GO:0016740">
    <property type="term" value="F:transferase activity"/>
    <property type="evidence" value="ECO:0007669"/>
    <property type="project" value="UniProtKB-KW"/>
</dbReference>
<dbReference type="RefSeq" id="WP_232058154.1">
    <property type="nucleotide sequence ID" value="NZ_AP019400.1"/>
</dbReference>
<evidence type="ECO:0000313" key="2">
    <source>
        <dbReference type="EMBL" id="BBI32698.1"/>
    </source>
</evidence>
<dbReference type="InterPro" id="IPR001173">
    <property type="entry name" value="Glyco_trans_2-like"/>
</dbReference>
<keyword evidence="2" id="KW-0808">Transferase</keyword>
<evidence type="ECO:0000313" key="3">
    <source>
        <dbReference type="Proteomes" id="UP000289856"/>
    </source>
</evidence>
<proteinExistence type="predicted"/>
<dbReference type="CDD" id="cd02511">
    <property type="entry name" value="Beta4Glucosyltransferase"/>
    <property type="match status" value="1"/>
</dbReference>
<dbReference type="InterPro" id="IPR029044">
    <property type="entry name" value="Nucleotide-diphossugar_trans"/>
</dbReference>
<dbReference type="PANTHER" id="PTHR43630">
    <property type="entry name" value="POLY-BETA-1,6-N-ACETYL-D-GLUCOSAMINE SYNTHASE"/>
    <property type="match status" value="1"/>
</dbReference>
<evidence type="ECO:0000259" key="1">
    <source>
        <dbReference type="Pfam" id="PF00535"/>
    </source>
</evidence>
<protein>
    <submittedName>
        <fullName evidence="2">Beta 1,4 glucosyltransferase</fullName>
    </submittedName>
</protein>
<sequence length="369" mass="42976">MNDLLRISLCMIVKDEQETLERCLSSVQGIVDEINIIDTGSTDKTKQIAEKFTQRIYDFPWIDDFAAARNFAFAQATEDYILWLDADDILEEKDRLKFITLKQQLNKGTDSVMMPYHLTLDNKGKPGFSLRRNRLVRRDCQFRWEGAVHEVLIVSGTILQSDIAITHHKKEMHTDRNLRIFRQRKQANLTFSPRDLYYYANELRDHDFPEEAAATYEQFLATKQGWIEDCFHACMGMADCYSKLNLEAESVRALLLSLKYGTPRAEMCCRLGLIFLESNRLEQAIYWYNTATRLGRPDQYLGPIVSDYWTWIPHAQLSICYDQMGQWAKAQLHNEMASFHNPEHPGIQNNRKYFGQKIIEMTLSASLSL</sequence>
<feature type="domain" description="Glycosyltransferase 2-like" evidence="1">
    <location>
        <begin position="8"/>
        <end position="100"/>
    </location>
</feature>
<dbReference type="Gene3D" id="1.25.40.10">
    <property type="entry name" value="Tetratricopeptide repeat domain"/>
    <property type="match status" value="1"/>
</dbReference>
<accession>A0A3T1D3T7</accession>
<dbReference type="Gene3D" id="3.90.550.10">
    <property type="entry name" value="Spore Coat Polysaccharide Biosynthesis Protein SpsA, Chain A"/>
    <property type="match status" value="1"/>
</dbReference>
<name>A0A3T1D3T7_9BACL</name>
<dbReference type="SUPFAM" id="SSF53448">
    <property type="entry name" value="Nucleotide-diphospho-sugar transferases"/>
    <property type="match status" value="1"/>
</dbReference>
<dbReference type="Proteomes" id="UP000289856">
    <property type="component" value="Chromosome"/>
</dbReference>
<dbReference type="InterPro" id="IPR011990">
    <property type="entry name" value="TPR-like_helical_dom_sf"/>
</dbReference>
<dbReference type="PANTHER" id="PTHR43630:SF2">
    <property type="entry name" value="GLYCOSYLTRANSFERASE"/>
    <property type="match status" value="1"/>
</dbReference>
<keyword evidence="3" id="KW-1185">Reference proteome</keyword>
<dbReference type="SUPFAM" id="SSF48452">
    <property type="entry name" value="TPR-like"/>
    <property type="match status" value="1"/>
</dbReference>
<dbReference type="Pfam" id="PF00535">
    <property type="entry name" value="Glycos_transf_2"/>
    <property type="match status" value="1"/>
</dbReference>
<gene>
    <name evidence="2" type="ORF">KCTCHS21_20970</name>
</gene>
<dbReference type="KEGG" id="cohn:KCTCHS21_20970"/>